<dbReference type="KEGG" id="sgr:SGR_1532"/>
<dbReference type="PATRIC" id="fig|455632.4.peg.1549"/>
<dbReference type="Gene3D" id="3.30.429.10">
    <property type="entry name" value="Macrophage Migration Inhibitory Factor"/>
    <property type="match status" value="1"/>
</dbReference>
<sequence>MPQITVDYSGTLAAAFDRQAFALALHPVVVDTVAARPEACKTRFRRVDDFVIGDRTTGHAVLHIEIRLLHGRPDDTKIRLANAVLDLIAARVRPADGVTLHSSVEVPDLDVTFRKR</sequence>
<organism evidence="1 2">
    <name type="scientific">Streptomyces griseus subsp. griseus (strain JCM 4626 / CBS 651.72 / NBRC 13350 / KCC S-0626 / ISP 5235)</name>
    <dbReference type="NCBI Taxonomy" id="455632"/>
    <lineage>
        <taxon>Bacteria</taxon>
        <taxon>Bacillati</taxon>
        <taxon>Actinomycetota</taxon>
        <taxon>Actinomycetes</taxon>
        <taxon>Kitasatosporales</taxon>
        <taxon>Streptomycetaceae</taxon>
        <taxon>Streptomyces</taxon>
    </lineage>
</organism>
<reference evidence="2" key="1">
    <citation type="journal article" date="2008" name="J. Bacteriol.">
        <title>Genome sequence of the streptomycin-producing microorganism Streptomyces griseus IFO 13350.</title>
        <authorList>
            <person name="Ohnishi Y."/>
            <person name="Ishikawa J."/>
            <person name="Hara H."/>
            <person name="Suzuki H."/>
            <person name="Ikenoya M."/>
            <person name="Ikeda H."/>
            <person name="Yamashita A."/>
            <person name="Hattori M."/>
            <person name="Horinouchi S."/>
        </authorList>
    </citation>
    <scope>NUCLEOTIDE SEQUENCE [LARGE SCALE GENOMIC DNA]</scope>
    <source>
        <strain evidence="2">JCM 4626 / NBRC 13350</strain>
    </source>
</reference>
<dbReference type="SUPFAM" id="SSF55331">
    <property type="entry name" value="Tautomerase/MIF"/>
    <property type="match status" value="1"/>
</dbReference>
<dbReference type="EMBL" id="AP009493">
    <property type="protein sequence ID" value="BAG18361.1"/>
    <property type="molecule type" value="Genomic_DNA"/>
</dbReference>
<dbReference type="GO" id="GO:0008704">
    <property type="term" value="F:5-carboxymethyl-2-hydroxymuconate delta-isomerase activity"/>
    <property type="evidence" value="ECO:0007669"/>
    <property type="project" value="InterPro"/>
</dbReference>
<proteinExistence type="predicted"/>
<dbReference type="InterPro" id="IPR014347">
    <property type="entry name" value="Tautomerase/MIF_sf"/>
</dbReference>
<dbReference type="eggNOG" id="COG3232">
    <property type="taxonomic scope" value="Bacteria"/>
</dbReference>
<name>B1VWN5_STRGG</name>
<dbReference type="PANTHER" id="PTHR37950">
    <property type="entry name" value="4-HYDROXYPHENYLACETATE CATABOLISM PROTEIN"/>
    <property type="match status" value="1"/>
</dbReference>
<dbReference type="InterPro" id="IPR004220">
    <property type="entry name" value="5-COMe_2-OHmuconate_Isoase"/>
</dbReference>
<dbReference type="Proteomes" id="UP000001685">
    <property type="component" value="Chromosome"/>
</dbReference>
<dbReference type="AlphaFoldDB" id="B1VWN5"/>
<evidence type="ECO:0000313" key="2">
    <source>
        <dbReference type="Proteomes" id="UP000001685"/>
    </source>
</evidence>
<dbReference type="PANTHER" id="PTHR37950:SF1">
    <property type="entry name" value="4-HYDROXYPHENYLACETATE CATABOLISM PROTEIN"/>
    <property type="match status" value="1"/>
</dbReference>
<dbReference type="Pfam" id="PF02962">
    <property type="entry name" value="CHMI"/>
    <property type="match status" value="1"/>
</dbReference>
<accession>B1VWN5</accession>
<keyword evidence="1" id="KW-0413">Isomerase</keyword>
<dbReference type="HOGENOM" id="CLU_139188_0_0_11"/>
<evidence type="ECO:0000313" key="1">
    <source>
        <dbReference type="EMBL" id="BAG18361.1"/>
    </source>
</evidence>
<gene>
    <name evidence="1" type="ordered locus">SGR_1532</name>
</gene>
<dbReference type="RefSeq" id="WP_012378600.1">
    <property type="nucleotide sequence ID" value="NC_010572.1"/>
</dbReference>
<protein>
    <submittedName>
        <fullName evidence="1">Isomerase</fullName>
    </submittedName>
</protein>